<dbReference type="Proteomes" id="UP000276905">
    <property type="component" value="Unassembled WGS sequence"/>
</dbReference>
<accession>A0A429JYV8</accession>
<dbReference type="EMBL" id="RFES01000007">
    <property type="protein sequence ID" value="RSO56455.1"/>
    <property type="molecule type" value="Genomic_DNA"/>
</dbReference>
<evidence type="ECO:0000313" key="2">
    <source>
        <dbReference type="Proteomes" id="UP000276905"/>
    </source>
</evidence>
<organism evidence="1 2">
    <name type="scientific">Acinetobacter lactucae</name>
    <dbReference type="NCBI Taxonomy" id="1785128"/>
    <lineage>
        <taxon>Bacteria</taxon>
        <taxon>Pseudomonadati</taxon>
        <taxon>Pseudomonadota</taxon>
        <taxon>Gammaproteobacteria</taxon>
        <taxon>Moraxellales</taxon>
        <taxon>Moraxellaceae</taxon>
        <taxon>Acinetobacter</taxon>
        <taxon>Acinetobacter calcoaceticus/baumannii complex</taxon>
    </lineage>
</organism>
<dbReference type="AlphaFoldDB" id="A0A429JYV8"/>
<protein>
    <submittedName>
        <fullName evidence="1">Uncharacterized protein</fullName>
    </submittedName>
</protein>
<comment type="caution">
    <text evidence="1">The sequence shown here is derived from an EMBL/GenBank/DDBJ whole genome shotgun (WGS) entry which is preliminary data.</text>
</comment>
<reference evidence="1 2" key="1">
    <citation type="submission" date="2018-10" db="EMBL/GenBank/DDBJ databases">
        <title>GWAS and RNA-Seq identify cryptic mechanisms of antimicrobial resistance in Acinetobacter baumannii.</title>
        <authorList>
            <person name="Sahl J.W."/>
        </authorList>
    </citation>
    <scope>NUCLEOTIDE SEQUENCE [LARGE SCALE GENOMIC DNA]</scope>
    <source>
        <strain evidence="1 2">TG41018</strain>
    </source>
</reference>
<gene>
    <name evidence="1" type="ORF">EA756_11195</name>
</gene>
<proteinExistence type="predicted"/>
<sequence>MSLLEIIKNSDNSKLLDLSCDQDEITLTIARDYLDKIIRITFPFQNFFSSFSSKSDGICFLSIENIKDSLNVENGVYIPSTDFGDFMYDVREGNSSGYGLRESKFKIFFKVIGSFKVVIPVENFEKIKIEFLSN</sequence>
<name>A0A429JYV8_9GAMM</name>
<evidence type="ECO:0000313" key="1">
    <source>
        <dbReference type="EMBL" id="RSO56455.1"/>
    </source>
</evidence>